<reference evidence="5" key="1">
    <citation type="submission" date="2016-11" db="EMBL/GenBank/DDBJ databases">
        <authorList>
            <person name="Varghese N."/>
            <person name="Submissions S."/>
        </authorList>
    </citation>
    <scope>NUCLEOTIDE SEQUENCE [LARGE SCALE GENOMIC DNA]</scope>
    <source>
        <strain evidence="5">DSM 22212</strain>
    </source>
</reference>
<evidence type="ECO:0000259" key="3">
    <source>
        <dbReference type="PROSITE" id="PS50112"/>
    </source>
</evidence>
<accession>A0A1M6TUR4</accession>
<dbReference type="Pfam" id="PF00072">
    <property type="entry name" value="Response_reg"/>
    <property type="match status" value="1"/>
</dbReference>
<dbReference type="InterPro" id="IPR001789">
    <property type="entry name" value="Sig_transdc_resp-reg_receiver"/>
</dbReference>
<evidence type="ECO:0000259" key="2">
    <source>
        <dbReference type="PROSITE" id="PS50110"/>
    </source>
</evidence>
<dbReference type="GO" id="GO:0000160">
    <property type="term" value="P:phosphorelay signal transduction system"/>
    <property type="evidence" value="ECO:0007669"/>
    <property type="project" value="InterPro"/>
</dbReference>
<dbReference type="PROSITE" id="PS50112">
    <property type="entry name" value="PAS"/>
    <property type="match status" value="2"/>
</dbReference>
<name>A0A1M6TUR4_9BACT</name>
<dbReference type="SMART" id="SM00091">
    <property type="entry name" value="PAS"/>
    <property type="match status" value="2"/>
</dbReference>
<dbReference type="InterPro" id="IPR013767">
    <property type="entry name" value="PAS_fold"/>
</dbReference>
<dbReference type="PANTHER" id="PTHR44757:SF2">
    <property type="entry name" value="BIOFILM ARCHITECTURE MAINTENANCE PROTEIN MBAA"/>
    <property type="match status" value="1"/>
</dbReference>
<dbReference type="InterPro" id="IPR000014">
    <property type="entry name" value="PAS"/>
</dbReference>
<feature type="domain" description="PAS" evidence="3">
    <location>
        <begin position="248"/>
        <end position="305"/>
    </location>
</feature>
<dbReference type="SMART" id="SM00448">
    <property type="entry name" value="REC"/>
    <property type="match status" value="1"/>
</dbReference>
<dbReference type="Proteomes" id="UP000185812">
    <property type="component" value="Unassembled WGS sequence"/>
</dbReference>
<evidence type="ECO:0000313" key="4">
    <source>
        <dbReference type="EMBL" id="SHK60707.1"/>
    </source>
</evidence>
<evidence type="ECO:0000256" key="1">
    <source>
        <dbReference type="PROSITE-ProRule" id="PRU00169"/>
    </source>
</evidence>
<dbReference type="InterPro" id="IPR052155">
    <property type="entry name" value="Biofilm_reg_signaling"/>
</dbReference>
<feature type="domain" description="PAS" evidence="3">
    <location>
        <begin position="145"/>
        <end position="199"/>
    </location>
</feature>
<keyword evidence="1" id="KW-0597">Phosphoprotein</keyword>
<dbReference type="SUPFAM" id="SSF52172">
    <property type="entry name" value="CheY-like"/>
    <property type="match status" value="1"/>
</dbReference>
<dbReference type="RefSeq" id="WP_245771968.1">
    <property type="nucleotide sequence ID" value="NZ_FRAU01000004.1"/>
</dbReference>
<dbReference type="Pfam" id="PF00989">
    <property type="entry name" value="PAS"/>
    <property type="match status" value="2"/>
</dbReference>
<dbReference type="STRING" id="633813.SAMN04488087_1544"/>
<proteinExistence type="predicted"/>
<protein>
    <submittedName>
        <fullName evidence="4">PAS domain S-box-containing protein</fullName>
    </submittedName>
</protein>
<dbReference type="PANTHER" id="PTHR44757">
    <property type="entry name" value="DIGUANYLATE CYCLASE DGCP"/>
    <property type="match status" value="1"/>
</dbReference>
<dbReference type="Gene3D" id="3.40.50.2300">
    <property type="match status" value="1"/>
</dbReference>
<dbReference type="AlphaFoldDB" id="A0A1M6TUR4"/>
<dbReference type="NCBIfam" id="TIGR00229">
    <property type="entry name" value="sensory_box"/>
    <property type="match status" value="1"/>
</dbReference>
<organism evidence="4 5">
    <name type="scientific">Rhodothermus profundi</name>
    <dbReference type="NCBI Taxonomy" id="633813"/>
    <lineage>
        <taxon>Bacteria</taxon>
        <taxon>Pseudomonadati</taxon>
        <taxon>Rhodothermota</taxon>
        <taxon>Rhodothermia</taxon>
        <taxon>Rhodothermales</taxon>
        <taxon>Rhodothermaceae</taxon>
        <taxon>Rhodothermus</taxon>
    </lineage>
</organism>
<feature type="modified residue" description="4-aspartylphosphate" evidence="1">
    <location>
        <position position="60"/>
    </location>
</feature>
<dbReference type="SUPFAM" id="SSF55785">
    <property type="entry name" value="PYP-like sensor domain (PAS domain)"/>
    <property type="match status" value="2"/>
</dbReference>
<dbReference type="InterPro" id="IPR035965">
    <property type="entry name" value="PAS-like_dom_sf"/>
</dbReference>
<dbReference type="CDD" id="cd00130">
    <property type="entry name" value="PAS"/>
    <property type="match status" value="2"/>
</dbReference>
<feature type="domain" description="Response regulatory" evidence="2">
    <location>
        <begin position="7"/>
        <end position="125"/>
    </location>
</feature>
<dbReference type="Gene3D" id="3.30.450.20">
    <property type="entry name" value="PAS domain"/>
    <property type="match status" value="2"/>
</dbReference>
<dbReference type="EMBL" id="FRAU01000004">
    <property type="protein sequence ID" value="SHK60707.1"/>
    <property type="molecule type" value="Genomic_DNA"/>
</dbReference>
<dbReference type="GO" id="GO:0006355">
    <property type="term" value="P:regulation of DNA-templated transcription"/>
    <property type="evidence" value="ECO:0007669"/>
    <property type="project" value="InterPro"/>
</dbReference>
<evidence type="ECO:0000313" key="5">
    <source>
        <dbReference type="Proteomes" id="UP000185812"/>
    </source>
</evidence>
<sequence length="368" mass="40569">MMQGLNRLVLISNDEALGAQLEAWLPDVGVQVYERFPSLQALLACWHEFEAAPPDVMLVDLDLPDCQGLDAFAEVKVRAINIPVVALIDRSEAVLGPHLLQMGAADYLFRDRVSVSLLEHILQRAWERQRVQNNLSEYLQELYASEARFRAVLRHYPDGLLILDAEGRILMANDEAQRLLECAETHLVGQPLTAFVQEETPGFGRLVGASETVQVRMQLVSCEEDSCRLVLLRPLTATERGEIARDHQTAALSEVILATLDAAVLVADRTGHVVYANRAATVLMGSAPRQLLGRPLNGMFAALMPGACFDRLISWLELQGGTWKGIRQLGDEASAVQTYQVHIQLLAEPLPDAVLIVLQPVSSELTVS</sequence>
<dbReference type="InterPro" id="IPR011006">
    <property type="entry name" value="CheY-like_superfamily"/>
</dbReference>
<gene>
    <name evidence="4" type="ORF">SAMN04488087_1544</name>
</gene>
<keyword evidence="5" id="KW-1185">Reference proteome</keyword>
<dbReference type="PROSITE" id="PS50110">
    <property type="entry name" value="RESPONSE_REGULATORY"/>
    <property type="match status" value="1"/>
</dbReference>